<dbReference type="STRING" id="391735.Veis_1031"/>
<accession>A1WGQ0</accession>
<dbReference type="InterPro" id="IPR005064">
    <property type="entry name" value="BUG"/>
</dbReference>
<feature type="chain" id="PRO_5002640006" evidence="2">
    <location>
        <begin position="26"/>
        <end position="328"/>
    </location>
</feature>
<dbReference type="Gene3D" id="3.40.190.10">
    <property type="entry name" value="Periplasmic binding protein-like II"/>
    <property type="match status" value="1"/>
</dbReference>
<dbReference type="PANTHER" id="PTHR42928:SF5">
    <property type="entry name" value="BLR1237 PROTEIN"/>
    <property type="match status" value="1"/>
</dbReference>
<dbReference type="OrthoDB" id="8859164at2"/>
<dbReference type="HOGENOM" id="CLU_045683_0_1_4"/>
<dbReference type="PIRSF" id="PIRSF017082">
    <property type="entry name" value="YflP"/>
    <property type="match status" value="1"/>
</dbReference>
<dbReference type="Proteomes" id="UP000000374">
    <property type="component" value="Chromosome"/>
</dbReference>
<dbReference type="Pfam" id="PF03401">
    <property type="entry name" value="TctC"/>
    <property type="match status" value="1"/>
</dbReference>
<evidence type="ECO:0000313" key="4">
    <source>
        <dbReference type="Proteomes" id="UP000000374"/>
    </source>
</evidence>
<dbReference type="AlphaFoldDB" id="A1WGQ0"/>
<evidence type="ECO:0000256" key="1">
    <source>
        <dbReference type="ARBA" id="ARBA00006987"/>
    </source>
</evidence>
<evidence type="ECO:0000313" key="3">
    <source>
        <dbReference type="EMBL" id="ABM56807.1"/>
    </source>
</evidence>
<reference evidence="4" key="1">
    <citation type="submission" date="2006-12" db="EMBL/GenBank/DDBJ databases">
        <title>Complete sequence of chromosome 1 of Verminephrobacter eiseniae EF01-2.</title>
        <authorList>
            <person name="Copeland A."/>
            <person name="Lucas S."/>
            <person name="Lapidus A."/>
            <person name="Barry K."/>
            <person name="Detter J.C."/>
            <person name="Glavina del Rio T."/>
            <person name="Dalin E."/>
            <person name="Tice H."/>
            <person name="Pitluck S."/>
            <person name="Chertkov O."/>
            <person name="Brettin T."/>
            <person name="Bruce D."/>
            <person name="Han C."/>
            <person name="Tapia R."/>
            <person name="Gilna P."/>
            <person name="Schmutz J."/>
            <person name="Larimer F."/>
            <person name="Land M."/>
            <person name="Hauser L."/>
            <person name="Kyrpides N."/>
            <person name="Kim E."/>
            <person name="Stahl D."/>
            <person name="Richardson P."/>
        </authorList>
    </citation>
    <scope>NUCLEOTIDE SEQUENCE [LARGE SCALE GENOMIC DNA]</scope>
    <source>
        <strain evidence="4">EF01-2</strain>
    </source>
</reference>
<dbReference type="eggNOG" id="COG3181">
    <property type="taxonomic scope" value="Bacteria"/>
</dbReference>
<dbReference type="Gene3D" id="3.40.190.150">
    <property type="entry name" value="Bordetella uptake gene, domain 1"/>
    <property type="match status" value="1"/>
</dbReference>
<feature type="signal peptide" evidence="2">
    <location>
        <begin position="1"/>
        <end position="25"/>
    </location>
</feature>
<dbReference type="PANTHER" id="PTHR42928">
    <property type="entry name" value="TRICARBOXYLATE-BINDING PROTEIN"/>
    <property type="match status" value="1"/>
</dbReference>
<protein>
    <submittedName>
        <fullName evidence="3">Uncharacterized protein UPF0065</fullName>
    </submittedName>
</protein>
<dbReference type="SUPFAM" id="SSF53850">
    <property type="entry name" value="Periplasmic binding protein-like II"/>
    <property type="match status" value="1"/>
</dbReference>
<dbReference type="KEGG" id="vei:Veis_1031"/>
<dbReference type="RefSeq" id="WP_011808819.1">
    <property type="nucleotide sequence ID" value="NC_008786.1"/>
</dbReference>
<name>A1WGQ0_VEREI</name>
<sequence length="328" mass="34308">MNTTRLSRRRALAALGATASPWLWAQSAMQGRPIDTQGRPITWLVGQPAGGTTDVLTRVVARALARQLDQAVIVENRPGAAGAIALQAAAKAAQDGLTLVSIPGPTLTHIPRPQIGKEMTALAILARGPMVLVGTMATALPPTLEGLLAAARKNPGVLSYATSGNGTSQHLTGELLNQLARTQMTHIPYKGGGQAVTDVVGGQVPLGLLGITPVLPHIKAGRLRAYGISTAMRSGLLPDVPTLQEAGLPDFNADQWFVVATPTGVPDDRVQALNAAINKALQAPEVQAAYAAAGVEPTLATAQQSTAFVLQEMQRWQTLAHQAKLQWD</sequence>
<dbReference type="EMBL" id="CP000542">
    <property type="protein sequence ID" value="ABM56807.1"/>
    <property type="molecule type" value="Genomic_DNA"/>
</dbReference>
<organism evidence="3 4">
    <name type="scientific">Verminephrobacter eiseniae (strain EF01-2)</name>
    <dbReference type="NCBI Taxonomy" id="391735"/>
    <lineage>
        <taxon>Bacteria</taxon>
        <taxon>Pseudomonadati</taxon>
        <taxon>Pseudomonadota</taxon>
        <taxon>Betaproteobacteria</taxon>
        <taxon>Burkholderiales</taxon>
        <taxon>Comamonadaceae</taxon>
        <taxon>Verminephrobacter</taxon>
    </lineage>
</organism>
<comment type="similarity">
    <text evidence="1">Belongs to the UPF0065 (bug) family.</text>
</comment>
<proteinExistence type="inferred from homology"/>
<keyword evidence="4" id="KW-1185">Reference proteome</keyword>
<evidence type="ECO:0000256" key="2">
    <source>
        <dbReference type="SAM" id="SignalP"/>
    </source>
</evidence>
<dbReference type="GeneID" id="76459705"/>
<dbReference type="InterPro" id="IPR042100">
    <property type="entry name" value="Bug_dom1"/>
</dbReference>
<gene>
    <name evidence="3" type="ordered locus">Veis_1031</name>
</gene>
<keyword evidence="2" id="KW-0732">Signal</keyword>